<accession>A0AA90YVU8</accession>
<name>A0AA90YVU8_9RHOB</name>
<dbReference type="EMBL" id="WVRA01000002">
    <property type="protein sequence ID" value="NOE18033.1"/>
    <property type="molecule type" value="Genomic_DNA"/>
</dbReference>
<comment type="caution">
    <text evidence="1">The sequence shown here is derived from an EMBL/GenBank/DDBJ whole genome shotgun (WGS) entry which is preliminary data.</text>
</comment>
<reference evidence="1" key="1">
    <citation type="submission" date="2019-12" db="EMBL/GenBank/DDBJ databases">
        <title>Ruegeria JWLKs population differentiation of coral mucus and skeleton niches.</title>
        <authorList>
            <person name="Luo D."/>
        </authorList>
    </citation>
    <scope>NUCLEOTIDE SEQUENCE</scope>
    <source>
        <strain evidence="1">HKCCD6181</strain>
    </source>
</reference>
<dbReference type="RefSeq" id="WP_171329394.1">
    <property type="nucleotide sequence ID" value="NZ_WVRA01000002.1"/>
</dbReference>
<proteinExistence type="predicted"/>
<dbReference type="AlphaFoldDB" id="A0AA90YVU8"/>
<gene>
    <name evidence="1" type="ORF">GS634_07830</name>
</gene>
<dbReference type="Proteomes" id="UP000597886">
    <property type="component" value="Unassembled WGS sequence"/>
</dbReference>
<evidence type="ECO:0000313" key="1">
    <source>
        <dbReference type="EMBL" id="NOE18033.1"/>
    </source>
</evidence>
<sequence length="99" mass="11519">MKPSQWTETEHPKWCEVRHAVEFVSARYRPIGGRYFDRYDGTVKFRGNRRMFLVADLIDHFAREELEMTDVAADHEALVRNGRKGGRPASVARREANAK</sequence>
<evidence type="ECO:0000313" key="2">
    <source>
        <dbReference type="Proteomes" id="UP000597886"/>
    </source>
</evidence>
<protein>
    <submittedName>
        <fullName evidence="1">Uncharacterized protein</fullName>
    </submittedName>
</protein>
<organism evidence="1 2">
    <name type="scientific">Ruegeria atlantica</name>
    <dbReference type="NCBI Taxonomy" id="81569"/>
    <lineage>
        <taxon>Bacteria</taxon>
        <taxon>Pseudomonadati</taxon>
        <taxon>Pseudomonadota</taxon>
        <taxon>Alphaproteobacteria</taxon>
        <taxon>Rhodobacterales</taxon>
        <taxon>Roseobacteraceae</taxon>
        <taxon>Ruegeria</taxon>
    </lineage>
</organism>